<dbReference type="Proteomes" id="UP000004956">
    <property type="component" value="Unassembled WGS sequence"/>
</dbReference>
<dbReference type="STRING" id="762967.HMPREF9440_00813"/>
<keyword evidence="7" id="KW-1185">Reference proteome</keyword>
<dbReference type="RefSeq" id="WP_008541507.1">
    <property type="nucleotide sequence ID" value="NZ_JH604922.1"/>
</dbReference>
<dbReference type="CDD" id="cd04301">
    <property type="entry name" value="NAT_SF"/>
    <property type="match status" value="1"/>
</dbReference>
<feature type="domain" description="N-acetyltransferase" evidence="5">
    <location>
        <begin position="6"/>
        <end position="151"/>
    </location>
</feature>
<evidence type="ECO:0000256" key="1">
    <source>
        <dbReference type="ARBA" id="ARBA00005395"/>
    </source>
</evidence>
<dbReference type="HOGENOM" id="CLU_013985_23_2_4"/>
<gene>
    <name evidence="6" type="ORF">HMPREF9440_00813</name>
</gene>
<sequence>MRAGSPTIRPMTADDLDEVARLEHEVEVTPWSCSGFEDALTHHRRAVVLEDEGRIAAWAVLMPVVDETELLILGTAKAAQRKGFATALMRHEVDCARADGMVRMHLEVRASNAPAIGLYEKLGFERVGLRKGYYLVDGQREDAVLMCLEITKNGGEDAR</sequence>
<dbReference type="PANTHER" id="PTHR43420:SF44">
    <property type="entry name" value="ACETYLTRANSFERASE YPEA"/>
    <property type="match status" value="1"/>
</dbReference>
<comment type="similarity">
    <text evidence="1">Belongs to the acetyltransferase family. RimI subfamily.</text>
</comment>
<evidence type="ECO:0000313" key="6">
    <source>
        <dbReference type="EMBL" id="EHY31801.1"/>
    </source>
</evidence>
<name>H3KDK4_9BURK</name>
<accession>H3KDK4</accession>
<dbReference type="PATRIC" id="fig|762967.3.peg.649"/>
<dbReference type="PANTHER" id="PTHR43420">
    <property type="entry name" value="ACETYLTRANSFERASE"/>
    <property type="match status" value="1"/>
</dbReference>
<dbReference type="Gene3D" id="3.40.630.30">
    <property type="match status" value="1"/>
</dbReference>
<dbReference type="InterPro" id="IPR006464">
    <property type="entry name" value="AcTrfase_RimI/Ard1"/>
</dbReference>
<dbReference type="OrthoDB" id="9796919at2"/>
<dbReference type="NCBIfam" id="TIGR01575">
    <property type="entry name" value="rimI"/>
    <property type="match status" value="1"/>
</dbReference>
<dbReference type="Pfam" id="PF00583">
    <property type="entry name" value="Acetyltransf_1"/>
    <property type="match status" value="1"/>
</dbReference>
<dbReference type="GO" id="GO:0008080">
    <property type="term" value="F:N-acetyltransferase activity"/>
    <property type="evidence" value="ECO:0007669"/>
    <property type="project" value="InterPro"/>
</dbReference>
<protein>
    <submittedName>
        <fullName evidence="6">Ribosomal-protein-alanine acetyltransferase</fullName>
    </submittedName>
</protein>
<dbReference type="SUPFAM" id="SSF55729">
    <property type="entry name" value="Acyl-CoA N-acyltransferases (Nat)"/>
    <property type="match status" value="1"/>
</dbReference>
<evidence type="ECO:0000256" key="4">
    <source>
        <dbReference type="ARBA" id="ARBA00023315"/>
    </source>
</evidence>
<dbReference type="EMBL" id="AFBQ01000112">
    <property type="protein sequence ID" value="EHY31801.1"/>
    <property type="molecule type" value="Genomic_DNA"/>
</dbReference>
<reference evidence="6 7" key="1">
    <citation type="submission" date="2011-11" db="EMBL/GenBank/DDBJ databases">
        <authorList>
            <person name="Weinstock G."/>
            <person name="Sodergren E."/>
            <person name="Clifton S."/>
            <person name="Fulton L."/>
            <person name="Fulton B."/>
            <person name="Courtney L."/>
            <person name="Fronick C."/>
            <person name="Harrison M."/>
            <person name="Strong C."/>
            <person name="Farmer C."/>
            <person name="Delahaunty K."/>
            <person name="Markovic C."/>
            <person name="Hall O."/>
            <person name="Minx P."/>
            <person name="Tomlinson C."/>
            <person name="Mitreva M."/>
            <person name="Hou S."/>
            <person name="Chen J."/>
            <person name="Wollam A."/>
            <person name="Pepin K.H."/>
            <person name="Johnson M."/>
            <person name="Bhonagiri V."/>
            <person name="Zhang X."/>
            <person name="Suruliraj S."/>
            <person name="Warren W."/>
            <person name="Chinwalla A."/>
            <person name="Mardis E.R."/>
            <person name="Wilson R.K."/>
        </authorList>
    </citation>
    <scope>NUCLEOTIDE SEQUENCE [LARGE SCALE GENOMIC DNA]</scope>
    <source>
        <strain evidence="6 7">YIT 11816</strain>
    </source>
</reference>
<evidence type="ECO:0000259" key="5">
    <source>
        <dbReference type="PROSITE" id="PS51186"/>
    </source>
</evidence>
<dbReference type="PROSITE" id="PS51186">
    <property type="entry name" value="GNAT"/>
    <property type="match status" value="1"/>
</dbReference>
<dbReference type="InterPro" id="IPR016181">
    <property type="entry name" value="Acyl_CoA_acyltransferase"/>
</dbReference>
<evidence type="ECO:0000256" key="2">
    <source>
        <dbReference type="ARBA" id="ARBA00022490"/>
    </source>
</evidence>
<dbReference type="AlphaFoldDB" id="H3KDK4"/>
<evidence type="ECO:0000256" key="3">
    <source>
        <dbReference type="ARBA" id="ARBA00022679"/>
    </source>
</evidence>
<keyword evidence="2" id="KW-0963">Cytoplasm</keyword>
<dbReference type="InterPro" id="IPR050680">
    <property type="entry name" value="YpeA/RimI_acetyltransf"/>
</dbReference>
<dbReference type="InterPro" id="IPR000182">
    <property type="entry name" value="GNAT_dom"/>
</dbReference>
<organism evidence="6 7">
    <name type="scientific">Sutterella parvirubra YIT 11816</name>
    <dbReference type="NCBI Taxonomy" id="762967"/>
    <lineage>
        <taxon>Bacteria</taxon>
        <taxon>Pseudomonadati</taxon>
        <taxon>Pseudomonadota</taxon>
        <taxon>Betaproteobacteria</taxon>
        <taxon>Burkholderiales</taxon>
        <taxon>Sutterellaceae</taxon>
        <taxon>Sutterella</taxon>
    </lineage>
</organism>
<keyword evidence="3 6" id="KW-0808">Transferase</keyword>
<keyword evidence="4" id="KW-0012">Acyltransferase</keyword>
<comment type="caution">
    <text evidence="6">The sequence shown here is derived from an EMBL/GenBank/DDBJ whole genome shotgun (WGS) entry which is preliminary data.</text>
</comment>
<evidence type="ECO:0000313" key="7">
    <source>
        <dbReference type="Proteomes" id="UP000004956"/>
    </source>
</evidence>
<proteinExistence type="inferred from homology"/>